<dbReference type="AlphaFoldDB" id="A0A1H7ZZR0"/>
<name>A0A1H7ZZR0_9ACTN</name>
<proteinExistence type="inferred from homology"/>
<dbReference type="InterPro" id="IPR023631">
    <property type="entry name" value="Amidase_dom"/>
</dbReference>
<dbReference type="InterPro" id="IPR020556">
    <property type="entry name" value="Amidase_CS"/>
</dbReference>
<sequence>MQPSHQKTPHPRTTPGRGSAAEIAARVRRGHVRAIDVVDAALAAIAADEHNAFVHVDPGGARRAAAEIDAVVAAGGDPGPLAGVPFGVKDLEDCAGMPTRAGSLLLSGAPPAGADSPLVRRLRRAGAIPVGKTATAEFGFDSATSTRLHGPTRNPWSPSLTPGGSSGGSAAAVAAGLVPLATAGDGGGSIREPAAFCGLVGLKPTHGRVPRRSSHPFSTPGVLAATVADTALALDVAAGESPGDRWSLPYQPGAFAVRLPPPGLRARFSADLGYAPVDPEVAAIAAEGARRLAALAGFHLDERPLTLPDARPPWLVLACAELRRELGLLGPWPDVLDLLCPTTVQGALRGEEVGAAEHGAALAACADLEAAVAALLSETDLLITPATACPPFAAEGPIPTVIDGRDAGVSGAEPFGPIANLTGVPAVSIPAGLTGDGLPVGLQVIAARFHDDLLLGLAALAERASFSPAR</sequence>
<accession>A0A1H7ZZR0</accession>
<reference evidence="4 5" key="1">
    <citation type="submission" date="2016-10" db="EMBL/GenBank/DDBJ databases">
        <authorList>
            <person name="de Groot N.N."/>
        </authorList>
    </citation>
    <scope>NUCLEOTIDE SEQUENCE [LARGE SCALE GENOMIC DNA]</scope>
    <source>
        <strain evidence="4 5">DSM 43357</strain>
    </source>
</reference>
<feature type="region of interest" description="Disordered" evidence="2">
    <location>
        <begin position="143"/>
        <end position="167"/>
    </location>
</feature>
<dbReference type="EMBL" id="FOBF01000015">
    <property type="protein sequence ID" value="SEM63184.1"/>
    <property type="molecule type" value="Genomic_DNA"/>
</dbReference>
<keyword evidence="5" id="KW-1185">Reference proteome</keyword>
<evidence type="ECO:0000313" key="5">
    <source>
        <dbReference type="Proteomes" id="UP000198953"/>
    </source>
</evidence>
<protein>
    <submittedName>
        <fullName evidence="4">Aspartyl-tRNA(Asn)/glutamyl-tRNA(Gln) amidotransferase subunit A</fullName>
    </submittedName>
</protein>
<dbReference type="PANTHER" id="PTHR11895">
    <property type="entry name" value="TRANSAMIDASE"/>
    <property type="match status" value="1"/>
</dbReference>
<dbReference type="GO" id="GO:0016740">
    <property type="term" value="F:transferase activity"/>
    <property type="evidence" value="ECO:0007669"/>
    <property type="project" value="UniProtKB-KW"/>
</dbReference>
<evidence type="ECO:0000256" key="2">
    <source>
        <dbReference type="SAM" id="MobiDB-lite"/>
    </source>
</evidence>
<feature type="domain" description="Amidase" evidence="3">
    <location>
        <begin position="37"/>
        <end position="455"/>
    </location>
</feature>
<feature type="compositionally biased region" description="Low complexity" evidence="2">
    <location>
        <begin position="157"/>
        <end position="167"/>
    </location>
</feature>
<evidence type="ECO:0000256" key="1">
    <source>
        <dbReference type="ARBA" id="ARBA00009199"/>
    </source>
</evidence>
<dbReference type="InterPro" id="IPR036928">
    <property type="entry name" value="AS_sf"/>
</dbReference>
<dbReference type="Proteomes" id="UP000198953">
    <property type="component" value="Unassembled WGS sequence"/>
</dbReference>
<dbReference type="Pfam" id="PF01425">
    <property type="entry name" value="Amidase"/>
    <property type="match status" value="1"/>
</dbReference>
<keyword evidence="4" id="KW-0808">Transferase</keyword>
<evidence type="ECO:0000313" key="4">
    <source>
        <dbReference type="EMBL" id="SEM63184.1"/>
    </source>
</evidence>
<dbReference type="InterPro" id="IPR000120">
    <property type="entry name" value="Amidase"/>
</dbReference>
<dbReference type="SUPFAM" id="SSF75304">
    <property type="entry name" value="Amidase signature (AS) enzymes"/>
    <property type="match status" value="1"/>
</dbReference>
<dbReference type="Gene3D" id="3.90.1300.10">
    <property type="entry name" value="Amidase signature (AS) domain"/>
    <property type="match status" value="1"/>
</dbReference>
<organism evidence="4 5">
    <name type="scientific">Nonomuraea pusilla</name>
    <dbReference type="NCBI Taxonomy" id="46177"/>
    <lineage>
        <taxon>Bacteria</taxon>
        <taxon>Bacillati</taxon>
        <taxon>Actinomycetota</taxon>
        <taxon>Actinomycetes</taxon>
        <taxon>Streptosporangiales</taxon>
        <taxon>Streptosporangiaceae</taxon>
        <taxon>Nonomuraea</taxon>
    </lineage>
</organism>
<feature type="region of interest" description="Disordered" evidence="2">
    <location>
        <begin position="1"/>
        <end position="20"/>
    </location>
</feature>
<evidence type="ECO:0000259" key="3">
    <source>
        <dbReference type="Pfam" id="PF01425"/>
    </source>
</evidence>
<gene>
    <name evidence="4" type="ORF">SAMN05660976_05673</name>
</gene>
<dbReference type="RefSeq" id="WP_177227547.1">
    <property type="nucleotide sequence ID" value="NZ_FOBF01000015.1"/>
</dbReference>
<dbReference type="STRING" id="46177.SAMN05660976_05673"/>
<dbReference type="PROSITE" id="PS00571">
    <property type="entry name" value="AMIDASES"/>
    <property type="match status" value="1"/>
</dbReference>
<dbReference type="PANTHER" id="PTHR11895:SF7">
    <property type="entry name" value="GLUTAMYL-TRNA(GLN) AMIDOTRANSFERASE SUBUNIT A, MITOCHONDRIAL"/>
    <property type="match status" value="1"/>
</dbReference>
<comment type="similarity">
    <text evidence="1">Belongs to the amidase family.</text>
</comment>